<dbReference type="InterPro" id="IPR014026">
    <property type="entry name" value="UDP-Glc/GDP-Man_DH_dimer"/>
</dbReference>
<organism evidence="7 8">
    <name type="scientific">Candidatus Nitrohelix vancouverensis</name>
    <dbReference type="NCBI Taxonomy" id="2705534"/>
    <lineage>
        <taxon>Bacteria</taxon>
        <taxon>Pseudomonadati</taxon>
        <taxon>Nitrospinota/Tectimicrobiota group</taxon>
        <taxon>Nitrospinota</taxon>
        <taxon>Nitrospinia</taxon>
        <taxon>Nitrospinales</taxon>
        <taxon>Nitrospinaceae</taxon>
        <taxon>Candidatus Nitrohelix</taxon>
    </lineage>
</organism>
<protein>
    <recommendedName>
        <fullName evidence="2">UDP-glucose 6-dehydrogenase</fullName>
    </recommendedName>
</protein>
<dbReference type="PANTHER" id="PTHR43750">
    <property type="entry name" value="UDP-GLUCOSE 6-DEHYDROGENASE TUAD"/>
    <property type="match status" value="1"/>
</dbReference>
<proteinExistence type="inferred from homology"/>
<dbReference type="GO" id="GO:0016628">
    <property type="term" value="F:oxidoreductase activity, acting on the CH-CH group of donors, NAD or NADP as acceptor"/>
    <property type="evidence" value="ECO:0007669"/>
    <property type="project" value="InterPro"/>
</dbReference>
<keyword evidence="3" id="KW-0560">Oxidoreductase</keyword>
<dbReference type="InterPro" id="IPR014027">
    <property type="entry name" value="UDP-Glc/GDP-Man_DH_C"/>
</dbReference>
<dbReference type="Gene3D" id="1.20.5.100">
    <property type="entry name" value="Cytochrome c1, transmembrane anchor, C-terminal"/>
    <property type="match status" value="1"/>
</dbReference>
<sequence length="428" mass="47595">MKYDLAMIGLGNMGISVLGAFLHRGKTCMGIDIDVSKLNALQSGKMIVRESGAAEIFEKARNEKRLDYATGIDQIKNAKVVFISVQTPAKGNECDYSALSGVLRQIALQAAPDQAVIIGSTIFPGGLADELLNELRDRPDIRLIYEPVFLRAGYGIEDYLRPGKLVLGIDDPDNPPPEIAELLSQVVEAEPKWVSLQEAEWIKMVHNAWMCGKISFANEMGALCDEYKVDTNRIFDICFSENAQGRLMTLSHMKPGAPYSGPCLPKDATILGGILEKQGRPWMQSGSVLEALRVSNENYIDAIVEQWLATGRETGKPLGLVGLTFRPGFDEMRGSLALPFIRRALAEGLEVRGYDPFFDGIGIEEFMLVCRNDKELESYHAHCSHSLESVWNECGVVLLNRNLDINERRRLDDFSDCPRKIDLYGNKF</sequence>
<dbReference type="PIRSF" id="PIRSF500136">
    <property type="entry name" value="UDP_ManNAc_DH"/>
    <property type="match status" value="1"/>
</dbReference>
<dbReference type="InterPro" id="IPR036291">
    <property type="entry name" value="NAD(P)-bd_dom_sf"/>
</dbReference>
<evidence type="ECO:0000256" key="1">
    <source>
        <dbReference type="ARBA" id="ARBA00006601"/>
    </source>
</evidence>
<keyword evidence="4" id="KW-0520">NAD</keyword>
<accession>A0A7T0G3G2</accession>
<dbReference type="Pfam" id="PF03720">
    <property type="entry name" value="UDPG_MGDP_dh_C"/>
    <property type="match status" value="1"/>
</dbReference>
<dbReference type="Gene3D" id="3.40.50.720">
    <property type="entry name" value="NAD(P)-binding Rossmann-like Domain"/>
    <property type="match status" value="2"/>
</dbReference>
<evidence type="ECO:0000256" key="5">
    <source>
        <dbReference type="PIRNR" id="PIRNR000124"/>
    </source>
</evidence>
<dbReference type="Proteomes" id="UP000594464">
    <property type="component" value="Chromosome"/>
</dbReference>
<dbReference type="SUPFAM" id="SSF48179">
    <property type="entry name" value="6-phosphogluconate dehydrogenase C-terminal domain-like"/>
    <property type="match status" value="1"/>
</dbReference>
<dbReference type="InterPro" id="IPR028359">
    <property type="entry name" value="UDP_ManNAc/GlcNAc_DH"/>
</dbReference>
<dbReference type="SMART" id="SM00984">
    <property type="entry name" value="UDPG_MGDP_dh_C"/>
    <property type="match status" value="1"/>
</dbReference>
<dbReference type="GO" id="GO:0016616">
    <property type="term" value="F:oxidoreductase activity, acting on the CH-OH group of donors, NAD or NADP as acceptor"/>
    <property type="evidence" value="ECO:0007669"/>
    <property type="project" value="InterPro"/>
</dbReference>
<dbReference type="NCBIfam" id="TIGR03026">
    <property type="entry name" value="NDP-sugDHase"/>
    <property type="match status" value="1"/>
</dbReference>
<dbReference type="InterPro" id="IPR008927">
    <property type="entry name" value="6-PGluconate_DH-like_C_sf"/>
</dbReference>
<dbReference type="PIRSF" id="PIRSF000124">
    <property type="entry name" value="UDPglc_GDPman_dh"/>
    <property type="match status" value="1"/>
</dbReference>
<evidence type="ECO:0000313" key="8">
    <source>
        <dbReference type="Proteomes" id="UP000594464"/>
    </source>
</evidence>
<feature type="domain" description="UDP-glucose/GDP-mannose dehydrogenase C-terminal" evidence="6">
    <location>
        <begin position="319"/>
        <end position="426"/>
    </location>
</feature>
<gene>
    <name evidence="7" type="ORF">G3M78_07970</name>
</gene>
<dbReference type="SUPFAM" id="SSF51735">
    <property type="entry name" value="NAD(P)-binding Rossmann-fold domains"/>
    <property type="match status" value="1"/>
</dbReference>
<dbReference type="InterPro" id="IPR036220">
    <property type="entry name" value="UDP-Glc/GDP-Man_DH_C_sf"/>
</dbReference>
<dbReference type="AlphaFoldDB" id="A0A7T0G3G2"/>
<evidence type="ECO:0000256" key="2">
    <source>
        <dbReference type="ARBA" id="ARBA00015132"/>
    </source>
</evidence>
<dbReference type="PANTHER" id="PTHR43750:SF3">
    <property type="entry name" value="UDP-GLUCOSE 6-DEHYDROGENASE TUAD"/>
    <property type="match status" value="1"/>
</dbReference>
<evidence type="ECO:0000313" key="7">
    <source>
        <dbReference type="EMBL" id="QPJ65329.1"/>
    </source>
</evidence>
<comment type="similarity">
    <text evidence="1 5">Belongs to the UDP-glucose/GDP-mannose dehydrogenase family.</text>
</comment>
<dbReference type="KEGG" id="nva:G3M78_07970"/>
<dbReference type="EMBL" id="CP048620">
    <property type="protein sequence ID" value="QPJ65329.1"/>
    <property type="molecule type" value="Genomic_DNA"/>
</dbReference>
<dbReference type="GO" id="GO:0051287">
    <property type="term" value="F:NAD binding"/>
    <property type="evidence" value="ECO:0007669"/>
    <property type="project" value="InterPro"/>
</dbReference>
<dbReference type="GO" id="GO:0000271">
    <property type="term" value="P:polysaccharide biosynthetic process"/>
    <property type="evidence" value="ECO:0007669"/>
    <property type="project" value="InterPro"/>
</dbReference>
<evidence type="ECO:0000259" key="6">
    <source>
        <dbReference type="SMART" id="SM00984"/>
    </source>
</evidence>
<reference evidence="8" key="1">
    <citation type="submission" date="2020-02" db="EMBL/GenBank/DDBJ databases">
        <title>Genomic and physiological characterization of two novel Nitrospinaceae genera.</title>
        <authorList>
            <person name="Mueller A.J."/>
            <person name="Jung M.-Y."/>
            <person name="Strachan C.R."/>
            <person name="Herbold C.W."/>
            <person name="Kirkegaard R.H."/>
            <person name="Daims H."/>
        </authorList>
    </citation>
    <scope>NUCLEOTIDE SEQUENCE [LARGE SCALE GENOMIC DNA]</scope>
</reference>
<dbReference type="InterPro" id="IPR001732">
    <property type="entry name" value="UDP-Glc/GDP-Man_DH_N"/>
</dbReference>
<dbReference type="Pfam" id="PF00984">
    <property type="entry name" value="UDPG_MGDP_dh"/>
    <property type="match status" value="1"/>
</dbReference>
<evidence type="ECO:0000256" key="3">
    <source>
        <dbReference type="ARBA" id="ARBA00023002"/>
    </source>
</evidence>
<name>A0A7T0G3G2_9BACT</name>
<dbReference type="SUPFAM" id="SSF52413">
    <property type="entry name" value="UDP-glucose/GDP-mannose dehydrogenase C-terminal domain"/>
    <property type="match status" value="1"/>
</dbReference>
<dbReference type="Pfam" id="PF03721">
    <property type="entry name" value="UDPG_MGDP_dh_N"/>
    <property type="match status" value="1"/>
</dbReference>
<evidence type="ECO:0000256" key="4">
    <source>
        <dbReference type="ARBA" id="ARBA00023027"/>
    </source>
</evidence>
<dbReference type="InterPro" id="IPR017476">
    <property type="entry name" value="UDP-Glc/GDP-Man"/>
</dbReference>